<evidence type="ECO:0000313" key="2">
    <source>
        <dbReference type="EMBL" id="CAB3229112.1"/>
    </source>
</evidence>
<proteinExistence type="predicted"/>
<dbReference type="Proteomes" id="UP000494256">
    <property type="component" value="Unassembled WGS sequence"/>
</dbReference>
<sequence>MSLDAITRMMNSFKHFEKKLDKLQDDVNYQGQTLLDLRVMMMNLSAGHIGSPDAKSDEMKRPRNKAEGIEHEDKILHTATIENNRQVGPKSLPVSKIPSQKRRRLSALDKPAEALAQKIEPSQVHIQRHRKADAIRKGNAVRVHKKKSEKKKPVKV</sequence>
<feature type="region of interest" description="Disordered" evidence="1">
    <location>
        <begin position="48"/>
        <end position="108"/>
    </location>
</feature>
<feature type="compositionally biased region" description="Basic residues" evidence="1">
    <location>
        <begin position="142"/>
        <end position="156"/>
    </location>
</feature>
<keyword evidence="4" id="KW-1185">Reference proteome</keyword>
<organism evidence="3 4">
    <name type="scientific">Arctia plantaginis</name>
    <name type="common">Wood tiger moth</name>
    <name type="synonym">Phalaena plantaginis</name>
    <dbReference type="NCBI Taxonomy" id="874455"/>
    <lineage>
        <taxon>Eukaryota</taxon>
        <taxon>Metazoa</taxon>
        <taxon>Ecdysozoa</taxon>
        <taxon>Arthropoda</taxon>
        <taxon>Hexapoda</taxon>
        <taxon>Insecta</taxon>
        <taxon>Pterygota</taxon>
        <taxon>Neoptera</taxon>
        <taxon>Endopterygota</taxon>
        <taxon>Lepidoptera</taxon>
        <taxon>Glossata</taxon>
        <taxon>Ditrysia</taxon>
        <taxon>Noctuoidea</taxon>
        <taxon>Erebidae</taxon>
        <taxon>Arctiinae</taxon>
        <taxon>Arctia</taxon>
    </lineage>
</organism>
<feature type="region of interest" description="Disordered" evidence="1">
    <location>
        <begin position="123"/>
        <end position="156"/>
    </location>
</feature>
<gene>
    <name evidence="3" type="ORF">APLA_LOCUS15901</name>
    <name evidence="2" type="ORF">APLA_LOCUS3882</name>
</gene>
<dbReference type="AlphaFoldDB" id="A0A8S1BCM6"/>
<evidence type="ECO:0000313" key="3">
    <source>
        <dbReference type="EMBL" id="CAB3257335.1"/>
    </source>
</evidence>
<evidence type="ECO:0000256" key="1">
    <source>
        <dbReference type="SAM" id="MobiDB-lite"/>
    </source>
</evidence>
<dbReference type="EMBL" id="CADEBD010000284">
    <property type="protein sequence ID" value="CAB3229112.1"/>
    <property type="molecule type" value="Genomic_DNA"/>
</dbReference>
<evidence type="ECO:0000313" key="5">
    <source>
        <dbReference type="Proteomes" id="UP000494256"/>
    </source>
</evidence>
<name>A0A8S1BCM6_ARCPL</name>
<evidence type="ECO:0000313" key="4">
    <source>
        <dbReference type="Proteomes" id="UP000494106"/>
    </source>
</evidence>
<comment type="caution">
    <text evidence="3">The sequence shown here is derived from an EMBL/GenBank/DDBJ whole genome shotgun (WGS) entry which is preliminary data.</text>
</comment>
<dbReference type="Proteomes" id="UP000494106">
    <property type="component" value="Unassembled WGS sequence"/>
</dbReference>
<feature type="compositionally biased region" description="Basic and acidic residues" evidence="1">
    <location>
        <begin position="54"/>
        <end position="76"/>
    </location>
</feature>
<accession>A0A8S1BCM6</accession>
<protein>
    <submittedName>
        <fullName evidence="3">Uncharacterized protein</fullName>
    </submittedName>
</protein>
<dbReference type="EMBL" id="CADEBC010000590">
    <property type="protein sequence ID" value="CAB3257335.1"/>
    <property type="molecule type" value="Genomic_DNA"/>
</dbReference>
<reference evidence="4 5" key="1">
    <citation type="submission" date="2020-04" db="EMBL/GenBank/DDBJ databases">
        <authorList>
            <person name="Wallbank WR R."/>
            <person name="Pardo Diaz C."/>
            <person name="Kozak K."/>
            <person name="Martin S."/>
            <person name="Jiggins C."/>
            <person name="Moest M."/>
            <person name="Warren A I."/>
            <person name="Byers J.R.P. K."/>
            <person name="Montejo-Kovacevich G."/>
            <person name="Yen C E."/>
        </authorList>
    </citation>
    <scope>NUCLEOTIDE SEQUENCE [LARGE SCALE GENOMIC DNA]</scope>
</reference>
<dbReference type="OrthoDB" id="7198197at2759"/>